<reference evidence="2 3" key="1">
    <citation type="submission" date="2019-07" db="EMBL/GenBank/DDBJ databases">
        <title>Whole genome shotgun sequence of Kocuria flava NBRC 107626.</title>
        <authorList>
            <person name="Hosoyama A."/>
            <person name="Uohara A."/>
            <person name="Ohji S."/>
            <person name="Ichikawa N."/>
        </authorList>
    </citation>
    <scope>NUCLEOTIDE SEQUENCE [LARGE SCALE GENOMIC DNA]</scope>
    <source>
        <strain evidence="2 3">NBRC 107626</strain>
    </source>
</reference>
<organism evidence="2 3">
    <name type="scientific">Kocuria flava</name>
    <dbReference type="NCBI Taxonomy" id="446860"/>
    <lineage>
        <taxon>Bacteria</taxon>
        <taxon>Bacillati</taxon>
        <taxon>Actinomycetota</taxon>
        <taxon>Actinomycetes</taxon>
        <taxon>Micrococcales</taxon>
        <taxon>Micrococcaceae</taxon>
        <taxon>Kocuria</taxon>
    </lineage>
</organism>
<sequence length="197" mass="20175">MPIASGKAVMSHTAETLSPAGPAARTTGRRTAVLLVLVLTCVMAVRLPSLYAALERDFPAELAAELSDPQLRTLALRVGVAVGLLVSVLAAAVFVLLARQLERTVFPRTVRAGGLEVGLHTTVYVLSVVVNQAVPALWPAAAAAAPLLVPLACAVAATGGGALALSGPLRRAAPRPRSVAVASAFLLAVLAGWNWLP</sequence>
<gene>
    <name evidence="2" type="ORF">KFL01_09810</name>
</gene>
<feature type="transmembrane region" description="Helical" evidence="1">
    <location>
        <begin position="74"/>
        <end position="97"/>
    </location>
</feature>
<feature type="transmembrane region" description="Helical" evidence="1">
    <location>
        <begin position="117"/>
        <end position="138"/>
    </location>
</feature>
<keyword evidence="1" id="KW-0472">Membrane</keyword>
<feature type="transmembrane region" description="Helical" evidence="1">
    <location>
        <begin position="32"/>
        <end position="54"/>
    </location>
</feature>
<feature type="transmembrane region" description="Helical" evidence="1">
    <location>
        <begin position="144"/>
        <end position="166"/>
    </location>
</feature>
<feature type="transmembrane region" description="Helical" evidence="1">
    <location>
        <begin position="178"/>
        <end position="196"/>
    </location>
</feature>
<dbReference type="EMBL" id="BJZR01000017">
    <property type="protein sequence ID" value="GEO91675.1"/>
    <property type="molecule type" value="Genomic_DNA"/>
</dbReference>
<proteinExistence type="predicted"/>
<name>A0ABQ0XA89_9MICC</name>
<evidence type="ECO:0008006" key="4">
    <source>
        <dbReference type="Google" id="ProtNLM"/>
    </source>
</evidence>
<protein>
    <recommendedName>
        <fullName evidence="4">Yip1 domain-containing protein</fullName>
    </recommendedName>
</protein>
<comment type="caution">
    <text evidence="2">The sequence shown here is derived from an EMBL/GenBank/DDBJ whole genome shotgun (WGS) entry which is preliminary data.</text>
</comment>
<keyword evidence="1" id="KW-0812">Transmembrane</keyword>
<accession>A0ABQ0XA89</accession>
<evidence type="ECO:0000313" key="3">
    <source>
        <dbReference type="Proteomes" id="UP000321155"/>
    </source>
</evidence>
<keyword evidence="1" id="KW-1133">Transmembrane helix</keyword>
<keyword evidence="3" id="KW-1185">Reference proteome</keyword>
<dbReference type="Proteomes" id="UP000321155">
    <property type="component" value="Unassembled WGS sequence"/>
</dbReference>
<evidence type="ECO:0000256" key="1">
    <source>
        <dbReference type="SAM" id="Phobius"/>
    </source>
</evidence>
<evidence type="ECO:0000313" key="2">
    <source>
        <dbReference type="EMBL" id="GEO91675.1"/>
    </source>
</evidence>